<evidence type="ECO:0000256" key="3">
    <source>
        <dbReference type="ARBA" id="ARBA00004514"/>
    </source>
</evidence>
<name>A0A367IR03_RHIST</name>
<proteinExistence type="predicted"/>
<reference evidence="7 8" key="1">
    <citation type="journal article" date="2018" name="G3 (Bethesda)">
        <title>Phylogenetic and Phylogenomic Definition of Rhizopus Species.</title>
        <authorList>
            <person name="Gryganskyi A.P."/>
            <person name="Golan J."/>
            <person name="Dolatabadi S."/>
            <person name="Mondo S."/>
            <person name="Robb S."/>
            <person name="Idnurm A."/>
            <person name="Muszewska A."/>
            <person name="Steczkiewicz K."/>
            <person name="Masonjones S."/>
            <person name="Liao H.L."/>
            <person name="Gajdeczka M.T."/>
            <person name="Anike F."/>
            <person name="Vuek A."/>
            <person name="Anishchenko I.M."/>
            <person name="Voigt K."/>
            <person name="de Hoog G.S."/>
            <person name="Smith M.E."/>
            <person name="Heitman J."/>
            <person name="Vilgalys R."/>
            <person name="Stajich J.E."/>
        </authorList>
    </citation>
    <scope>NUCLEOTIDE SEQUENCE [LARGE SCALE GENOMIC DNA]</scope>
    <source>
        <strain evidence="7 8">LSU 92-RS-03</strain>
    </source>
</reference>
<dbReference type="InterPro" id="IPR011989">
    <property type="entry name" value="ARM-like"/>
</dbReference>
<evidence type="ECO:0000256" key="2">
    <source>
        <dbReference type="ARBA" id="ARBA00004240"/>
    </source>
</evidence>
<evidence type="ECO:0000256" key="4">
    <source>
        <dbReference type="ARBA" id="ARBA00022490"/>
    </source>
</evidence>
<protein>
    <recommendedName>
        <fullName evidence="9">UNC-45/Cro1/She4 central domain-containing protein</fullName>
    </recommendedName>
</protein>
<dbReference type="EMBL" id="PJQM01006172">
    <property type="protein sequence ID" value="RCH80117.1"/>
    <property type="molecule type" value="Genomic_DNA"/>
</dbReference>
<dbReference type="Proteomes" id="UP000253551">
    <property type="component" value="Unassembled WGS sequence"/>
</dbReference>
<feature type="non-terminal residue" evidence="7">
    <location>
        <position position="1"/>
    </location>
</feature>
<comment type="subcellular location">
    <subcellularLocation>
        <location evidence="3">Cytoplasm</location>
        <location evidence="3">Cytosol</location>
    </subcellularLocation>
    <subcellularLocation>
        <location evidence="2">Endoplasmic reticulum</location>
    </subcellularLocation>
    <subcellularLocation>
        <location evidence="1">Mitochondrion</location>
    </subcellularLocation>
</comment>
<evidence type="ECO:0000256" key="5">
    <source>
        <dbReference type="ARBA" id="ARBA00022824"/>
    </source>
</evidence>
<keyword evidence="8" id="KW-1185">Reference proteome</keyword>
<dbReference type="InterPro" id="IPR016024">
    <property type="entry name" value="ARM-type_fold"/>
</dbReference>
<dbReference type="PANTHER" id="PTHR10957">
    <property type="entry name" value="RAP1 GTPASE-GDP DISSOCIATION STIMULATOR 1"/>
    <property type="match status" value="1"/>
</dbReference>
<comment type="caution">
    <text evidence="7">The sequence shown here is derived from an EMBL/GenBank/DDBJ whole genome shotgun (WGS) entry which is preliminary data.</text>
</comment>
<evidence type="ECO:0008006" key="9">
    <source>
        <dbReference type="Google" id="ProtNLM"/>
    </source>
</evidence>
<dbReference type="OrthoDB" id="26149at2759"/>
<accession>A0A367IR03</accession>
<dbReference type="Gene3D" id="1.25.10.10">
    <property type="entry name" value="Leucine-rich Repeat Variant"/>
    <property type="match status" value="1"/>
</dbReference>
<evidence type="ECO:0000256" key="1">
    <source>
        <dbReference type="ARBA" id="ARBA00004173"/>
    </source>
</evidence>
<dbReference type="GO" id="GO:0005739">
    <property type="term" value="C:mitochondrion"/>
    <property type="evidence" value="ECO:0007669"/>
    <property type="project" value="UniProtKB-SubCell"/>
</dbReference>
<dbReference type="GO" id="GO:0005829">
    <property type="term" value="C:cytosol"/>
    <property type="evidence" value="ECO:0007669"/>
    <property type="project" value="UniProtKB-SubCell"/>
</dbReference>
<dbReference type="InterPro" id="IPR040144">
    <property type="entry name" value="RAP1GDS1"/>
</dbReference>
<keyword evidence="6" id="KW-0496">Mitochondrion</keyword>
<organism evidence="7 8">
    <name type="scientific">Rhizopus stolonifer</name>
    <name type="common">Rhizopus nigricans</name>
    <dbReference type="NCBI Taxonomy" id="4846"/>
    <lineage>
        <taxon>Eukaryota</taxon>
        <taxon>Fungi</taxon>
        <taxon>Fungi incertae sedis</taxon>
        <taxon>Mucoromycota</taxon>
        <taxon>Mucoromycotina</taxon>
        <taxon>Mucoromycetes</taxon>
        <taxon>Mucorales</taxon>
        <taxon>Mucorineae</taxon>
        <taxon>Rhizopodaceae</taxon>
        <taxon>Rhizopus</taxon>
    </lineage>
</organism>
<gene>
    <name evidence="7" type="ORF">CU098_003270</name>
</gene>
<evidence type="ECO:0000313" key="7">
    <source>
        <dbReference type="EMBL" id="RCH80117.1"/>
    </source>
</evidence>
<evidence type="ECO:0000313" key="8">
    <source>
        <dbReference type="Proteomes" id="UP000253551"/>
    </source>
</evidence>
<keyword evidence="4" id="KW-0963">Cytoplasm</keyword>
<keyword evidence="5" id="KW-0256">Endoplasmic reticulum</keyword>
<dbReference type="GO" id="GO:0005085">
    <property type="term" value="F:guanyl-nucleotide exchange factor activity"/>
    <property type="evidence" value="ECO:0007669"/>
    <property type="project" value="InterPro"/>
</dbReference>
<dbReference type="AlphaFoldDB" id="A0A367IR03"/>
<evidence type="ECO:0000256" key="6">
    <source>
        <dbReference type="ARBA" id="ARBA00023128"/>
    </source>
</evidence>
<dbReference type="InterPro" id="IPR000225">
    <property type="entry name" value="Armadillo"/>
</dbReference>
<dbReference type="SMART" id="SM00185">
    <property type="entry name" value="ARM"/>
    <property type="match status" value="4"/>
</dbReference>
<sequence>SKMQELYNNQHVLSRFLSMATSKSEVAHQCAVYALGNLARSDQNCTELVEKYNLSKTLLDLYQNTENATFQYAILGCLKHLCLPMHNKSIIGTEGCIRILSPTLEESKDMLKRNQFLTIGIIKLLCTGNYENCKRVIQENNTLSLVTSFIRRVDDVAAKSEATRILTNLIKIVWVQADNTELKSKVIEADIIEPIIKLIQTSTFPILKNDGIMALTLIFSDVDSKFGWDKEPLTDAIVESDENPSQEVPEKRSFLQVLIDDICLQRNELPVQIKCNACVLLVKIVEAAKSVQSQEDIVTTIKSSSLNQLKQIQSGTELDRYVHALTKALEK</sequence>
<dbReference type="STRING" id="4846.A0A367IR03"/>
<dbReference type="SUPFAM" id="SSF48371">
    <property type="entry name" value="ARM repeat"/>
    <property type="match status" value="1"/>
</dbReference>
<dbReference type="GO" id="GO:0005783">
    <property type="term" value="C:endoplasmic reticulum"/>
    <property type="evidence" value="ECO:0007669"/>
    <property type="project" value="UniProtKB-SubCell"/>
</dbReference>